<protein>
    <recommendedName>
        <fullName evidence="2">STAS/SEC14 domain-containing protein</fullName>
    </recommendedName>
</protein>
<evidence type="ECO:0008006" key="2">
    <source>
        <dbReference type="Google" id="ProtNLM"/>
    </source>
</evidence>
<dbReference type="InterPro" id="IPR021866">
    <property type="entry name" value="SpoIIAA-like"/>
</dbReference>
<dbReference type="EMBL" id="UOEZ01000027">
    <property type="protein sequence ID" value="VAW35482.1"/>
    <property type="molecule type" value="Genomic_DNA"/>
</dbReference>
<dbReference type="AlphaFoldDB" id="A0A3B0V9K0"/>
<reference evidence="1" key="1">
    <citation type="submission" date="2018-06" db="EMBL/GenBank/DDBJ databases">
        <authorList>
            <person name="Zhirakovskaya E."/>
        </authorList>
    </citation>
    <scope>NUCLEOTIDE SEQUENCE</scope>
</reference>
<accession>A0A3B0V9K0</accession>
<dbReference type="SUPFAM" id="SSF52091">
    <property type="entry name" value="SpoIIaa-like"/>
    <property type="match status" value="1"/>
</dbReference>
<name>A0A3B0V9K0_9ZZZZ</name>
<organism evidence="1">
    <name type="scientific">hydrothermal vent metagenome</name>
    <dbReference type="NCBI Taxonomy" id="652676"/>
    <lineage>
        <taxon>unclassified sequences</taxon>
        <taxon>metagenomes</taxon>
        <taxon>ecological metagenomes</taxon>
    </lineage>
</organism>
<sequence length="118" mass="14220">MIEKLDRSTGKMIGYIISGKLHDEDYKKFVPEIETIIEKEGPVRILLEMRDFRGWDLHAAWDDLRFDIKHYSDLERIAIVGENKWEKWMTKLSKPFIKGKVRYFDSIEIEEAWKWLES</sequence>
<evidence type="ECO:0000313" key="1">
    <source>
        <dbReference type="EMBL" id="VAW35482.1"/>
    </source>
</evidence>
<gene>
    <name evidence="1" type="ORF">MNBD_DELTA02-635</name>
</gene>
<dbReference type="Pfam" id="PF11964">
    <property type="entry name" value="SpoIIAA-like"/>
    <property type="match status" value="1"/>
</dbReference>
<proteinExistence type="predicted"/>
<dbReference type="Gene3D" id="3.40.50.10600">
    <property type="entry name" value="SpoIIaa-like domains"/>
    <property type="match status" value="1"/>
</dbReference>
<dbReference type="InterPro" id="IPR038396">
    <property type="entry name" value="SpoIIAA-like_sf"/>
</dbReference>
<dbReference type="InterPro" id="IPR036513">
    <property type="entry name" value="STAS_dom_sf"/>
</dbReference>